<name>G8ZLU5_TORDE</name>
<feature type="transmembrane region" description="Helical" evidence="9">
    <location>
        <begin position="323"/>
        <end position="342"/>
    </location>
</feature>
<feature type="transmembrane region" description="Helical" evidence="9">
    <location>
        <begin position="440"/>
        <end position="464"/>
    </location>
</feature>
<evidence type="ECO:0000256" key="2">
    <source>
        <dbReference type="ARBA" id="ARBA00006859"/>
    </source>
</evidence>
<feature type="transmembrane region" description="Helical" evidence="9">
    <location>
        <begin position="296"/>
        <end position="318"/>
    </location>
</feature>
<dbReference type="STRING" id="1076872.G8ZLU5"/>
<feature type="region of interest" description="Disordered" evidence="8">
    <location>
        <begin position="586"/>
        <end position="616"/>
    </location>
</feature>
<protein>
    <submittedName>
        <fullName evidence="10">Uncharacterized protein</fullName>
    </submittedName>
</protein>
<dbReference type="GO" id="GO:0006465">
    <property type="term" value="P:signal peptide processing"/>
    <property type="evidence" value="ECO:0007669"/>
    <property type="project" value="TreeGrafter"/>
</dbReference>
<dbReference type="MEROPS" id="A22.008"/>
<accession>G8ZLU5</accession>
<evidence type="ECO:0000256" key="8">
    <source>
        <dbReference type="SAM" id="MobiDB-lite"/>
    </source>
</evidence>
<feature type="transmembrane region" description="Helical" evidence="9">
    <location>
        <begin position="83"/>
        <end position="107"/>
    </location>
</feature>
<dbReference type="InParanoid" id="G8ZLU5"/>
<comment type="similarity">
    <text evidence="2">Belongs to the peptidase A22B family.</text>
</comment>
<dbReference type="GO" id="GO:0098553">
    <property type="term" value="C:lumenal side of endoplasmic reticulum membrane"/>
    <property type="evidence" value="ECO:0007669"/>
    <property type="project" value="TreeGrafter"/>
</dbReference>
<feature type="transmembrane region" description="Helical" evidence="9">
    <location>
        <begin position="348"/>
        <end position="376"/>
    </location>
</feature>
<dbReference type="GO" id="GO:0042500">
    <property type="term" value="F:aspartic endopeptidase activity, intramembrane cleaving"/>
    <property type="evidence" value="ECO:0007669"/>
    <property type="project" value="EnsemblFungi"/>
</dbReference>
<proteinExistence type="inferred from homology"/>
<dbReference type="SMART" id="SM00730">
    <property type="entry name" value="PSN"/>
    <property type="match status" value="1"/>
</dbReference>
<dbReference type="PANTHER" id="PTHR12174">
    <property type="entry name" value="SIGNAL PEPTIDE PEPTIDASE"/>
    <property type="match status" value="1"/>
</dbReference>
<dbReference type="HOGENOM" id="CLU_023799_3_0_1"/>
<evidence type="ECO:0000256" key="7">
    <source>
        <dbReference type="ARBA" id="ARBA00023136"/>
    </source>
</evidence>
<dbReference type="GO" id="GO:0098554">
    <property type="term" value="C:cytoplasmic side of endoplasmic reticulum membrane"/>
    <property type="evidence" value="ECO:0007669"/>
    <property type="project" value="TreeGrafter"/>
</dbReference>
<evidence type="ECO:0000256" key="5">
    <source>
        <dbReference type="ARBA" id="ARBA00022824"/>
    </source>
</evidence>
<dbReference type="Proteomes" id="UP000005627">
    <property type="component" value="Chromosome 1"/>
</dbReference>
<keyword evidence="7 9" id="KW-0472">Membrane</keyword>
<keyword evidence="11" id="KW-1185">Reference proteome</keyword>
<evidence type="ECO:0000313" key="10">
    <source>
        <dbReference type="EMBL" id="CCE89589.1"/>
    </source>
</evidence>
<evidence type="ECO:0000256" key="4">
    <source>
        <dbReference type="ARBA" id="ARBA00022801"/>
    </source>
</evidence>
<gene>
    <name evidence="10" type="primary">TDEL0A02570</name>
    <name evidence="10" type="ORF">TDEL_0A02570</name>
</gene>
<dbReference type="InterPro" id="IPR006639">
    <property type="entry name" value="Preselin/SPP"/>
</dbReference>
<dbReference type="EMBL" id="HE616742">
    <property type="protein sequence ID" value="CCE89589.1"/>
    <property type="molecule type" value="Genomic_DNA"/>
</dbReference>
<dbReference type="KEGG" id="tdl:TDEL_0A02570"/>
<dbReference type="OrthoDB" id="29661at2759"/>
<dbReference type="GO" id="GO:0051603">
    <property type="term" value="P:proteolysis involved in protein catabolic process"/>
    <property type="evidence" value="ECO:0007669"/>
    <property type="project" value="EnsemblFungi"/>
</dbReference>
<dbReference type="InterPro" id="IPR007369">
    <property type="entry name" value="Peptidase_A22B_SPP"/>
</dbReference>
<sequence>MNHTLYKAIADQVAKMSSKFLKHPTASAADLPDYDELEQVFEQISSMVQTNQSQIVNSIDKISNSTAHALVNLFEHRPKVIDYAALIVLATSLVTIGCFASITSIPYTALPPTQLHPLFDPSDLDLSQDCRIIHADEKKKSFTDSLDERQAIILPLTSGVTLVSLYFVITKLRIEWRTYLLKLLNFNIIVMTFPAGVLVYHYFASTVTRYLAHWSSWNPLLISPRYRVTISDDNEDINRAGWFISNFQYRDALTNELGYKNVIEKVKEDSSERQFYLREFSRPKDVKSVRQFANMYLSNGMILASILSLISTVCYLYFPNDWLIKNVISMNFAIWAISQLKLKNLKSGVLILTALFFYDIYFVFGTKVMTTVALNLDLPIKLSMPSKFDNVLNRFEFSMLGLGDIVLPSLFIALCYKYDIWKWHYVNTDTEFHLLNWGYLGRYFSTAILSYVTALAGCMFALATSGKAQPALLYIVPLLLISTITVAWLSGDLAQFWTFQYDTIELGENKLDADEDQDEAPMTYSDYLKSDLLTTDNDDNEEYTNQDAIIDYESDDDDEANDADPIPQVDAVAYRPTDIMGLLDEATKASEDEDEDFVLEEDDDDASDSSTVVLAD</sequence>
<dbReference type="Pfam" id="PF04258">
    <property type="entry name" value="Peptidase_A22B"/>
    <property type="match status" value="1"/>
</dbReference>
<dbReference type="RefSeq" id="XP_003678800.1">
    <property type="nucleotide sequence ID" value="XM_003678752.1"/>
</dbReference>
<keyword evidence="3 9" id="KW-0812">Transmembrane</keyword>
<dbReference type="AlphaFoldDB" id="G8ZLU5"/>
<dbReference type="FunCoup" id="G8ZLU5">
    <property type="interactions" value="17"/>
</dbReference>
<evidence type="ECO:0000313" key="11">
    <source>
        <dbReference type="Proteomes" id="UP000005627"/>
    </source>
</evidence>
<comment type="subcellular location">
    <subcellularLocation>
        <location evidence="1">Endoplasmic reticulum membrane</location>
        <topology evidence="1">Multi-pass membrane protein</topology>
    </subcellularLocation>
</comment>
<evidence type="ECO:0000256" key="9">
    <source>
        <dbReference type="SAM" id="Phobius"/>
    </source>
</evidence>
<evidence type="ECO:0000256" key="6">
    <source>
        <dbReference type="ARBA" id="ARBA00022989"/>
    </source>
</evidence>
<dbReference type="GO" id="GO:0009267">
    <property type="term" value="P:cellular response to starvation"/>
    <property type="evidence" value="ECO:0007669"/>
    <property type="project" value="EnsemblFungi"/>
</dbReference>
<keyword evidence="5" id="KW-0256">Endoplasmic reticulum</keyword>
<feature type="transmembrane region" description="Helical" evidence="9">
    <location>
        <begin position="151"/>
        <end position="169"/>
    </location>
</feature>
<evidence type="ECO:0000256" key="3">
    <source>
        <dbReference type="ARBA" id="ARBA00022692"/>
    </source>
</evidence>
<feature type="compositionally biased region" description="Acidic residues" evidence="8">
    <location>
        <begin position="591"/>
        <end position="607"/>
    </location>
</feature>
<evidence type="ECO:0000256" key="1">
    <source>
        <dbReference type="ARBA" id="ARBA00004477"/>
    </source>
</evidence>
<dbReference type="GO" id="GO:1990578">
    <property type="term" value="C:perinuclear endoplasmic reticulum membrane"/>
    <property type="evidence" value="ECO:0007669"/>
    <property type="project" value="EnsemblFungi"/>
</dbReference>
<dbReference type="GO" id="GO:0033619">
    <property type="term" value="P:membrane protein proteolysis"/>
    <property type="evidence" value="ECO:0007669"/>
    <property type="project" value="TreeGrafter"/>
</dbReference>
<dbReference type="GeneID" id="11503353"/>
<feature type="transmembrane region" description="Helical" evidence="9">
    <location>
        <begin position="397"/>
        <end position="420"/>
    </location>
</feature>
<dbReference type="eggNOG" id="KOG2443">
    <property type="taxonomic scope" value="Eukaryota"/>
</dbReference>
<feature type="transmembrane region" description="Helical" evidence="9">
    <location>
        <begin position="181"/>
        <end position="203"/>
    </location>
</feature>
<organism evidence="10 11">
    <name type="scientific">Torulaspora delbrueckii</name>
    <name type="common">Yeast</name>
    <name type="synonym">Candida colliculosa</name>
    <dbReference type="NCBI Taxonomy" id="4950"/>
    <lineage>
        <taxon>Eukaryota</taxon>
        <taxon>Fungi</taxon>
        <taxon>Dikarya</taxon>
        <taxon>Ascomycota</taxon>
        <taxon>Saccharomycotina</taxon>
        <taxon>Saccharomycetes</taxon>
        <taxon>Saccharomycetales</taxon>
        <taxon>Saccharomycetaceae</taxon>
        <taxon>Torulaspora</taxon>
    </lineage>
</organism>
<keyword evidence="4" id="KW-0378">Hydrolase</keyword>
<reference evidence="10 11" key="1">
    <citation type="journal article" date="2011" name="Proc. Natl. Acad. Sci. U.S.A.">
        <title>Evolutionary erosion of yeast sex chromosomes by mating-type switching accidents.</title>
        <authorList>
            <person name="Gordon J.L."/>
            <person name="Armisen D."/>
            <person name="Proux-Wera E."/>
            <person name="Oheigeartaigh S.S."/>
            <person name="Byrne K.P."/>
            <person name="Wolfe K.H."/>
        </authorList>
    </citation>
    <scope>NUCLEOTIDE SEQUENCE [LARGE SCALE GENOMIC DNA]</scope>
    <source>
        <strain evidence="11">ATCC 10662 / CBS 1146 / NBRC 0425 / NCYC 2629 / NRRL Y-866</strain>
    </source>
</reference>
<dbReference type="PANTHER" id="PTHR12174:SF23">
    <property type="entry name" value="MINOR HISTOCOMPATIBILITY ANTIGEN H13"/>
    <property type="match status" value="1"/>
</dbReference>
<feature type="transmembrane region" description="Helical" evidence="9">
    <location>
        <begin position="471"/>
        <end position="490"/>
    </location>
</feature>
<keyword evidence="6 9" id="KW-1133">Transmembrane helix</keyword>